<organism evidence="2 3">
    <name type="scientific">Desulfotomaculum copahuensis</name>
    <dbReference type="NCBI Taxonomy" id="1838280"/>
    <lineage>
        <taxon>Bacteria</taxon>
        <taxon>Bacillati</taxon>
        <taxon>Bacillota</taxon>
        <taxon>Clostridia</taxon>
        <taxon>Eubacteriales</taxon>
        <taxon>Desulfotomaculaceae</taxon>
        <taxon>Desulfotomaculum</taxon>
    </lineage>
</organism>
<feature type="region of interest" description="Disordered" evidence="1">
    <location>
        <begin position="20"/>
        <end position="56"/>
    </location>
</feature>
<keyword evidence="3" id="KW-1185">Reference proteome</keyword>
<reference evidence="2 3" key="1">
    <citation type="submission" date="2016-04" db="EMBL/GenBank/DDBJ databases">
        <authorList>
            <person name="Evans L.H."/>
            <person name="Alamgir A."/>
            <person name="Owens N."/>
            <person name="Weber N.D."/>
            <person name="Virtaneva K."/>
            <person name="Barbian K."/>
            <person name="Babar A."/>
            <person name="Rosenke K."/>
        </authorList>
    </citation>
    <scope>NUCLEOTIDE SEQUENCE [LARGE SCALE GENOMIC DNA]</scope>
    <source>
        <strain evidence="2 3">LMa1</strain>
    </source>
</reference>
<protein>
    <submittedName>
        <fullName evidence="2">Uncharacterized protein</fullName>
    </submittedName>
</protein>
<comment type="caution">
    <text evidence="2">The sequence shown here is derived from an EMBL/GenBank/DDBJ whole genome shotgun (WGS) entry which is preliminary data.</text>
</comment>
<accession>A0A1B7LGU6</accession>
<dbReference type="AlphaFoldDB" id="A0A1B7LGU6"/>
<name>A0A1B7LGU6_9FIRM</name>
<evidence type="ECO:0000313" key="2">
    <source>
        <dbReference type="EMBL" id="OAT85426.1"/>
    </source>
</evidence>
<proteinExistence type="predicted"/>
<evidence type="ECO:0000313" key="3">
    <source>
        <dbReference type="Proteomes" id="UP000078532"/>
    </source>
</evidence>
<dbReference type="EMBL" id="LYVF01000062">
    <property type="protein sequence ID" value="OAT85426.1"/>
    <property type="molecule type" value="Genomic_DNA"/>
</dbReference>
<sequence length="73" mass="7769">MPRGTVPALTVKSRIQAGGLQRAAALSRPRRAGNCPGRILLRPPRPDLAPPGRGRLFHGTTAGRLFAPTRFCG</sequence>
<evidence type="ECO:0000256" key="1">
    <source>
        <dbReference type="SAM" id="MobiDB-lite"/>
    </source>
</evidence>
<gene>
    <name evidence="2" type="ORF">A6M21_05750</name>
</gene>
<dbReference type="Proteomes" id="UP000078532">
    <property type="component" value="Unassembled WGS sequence"/>
</dbReference>